<dbReference type="GO" id="GO:0004519">
    <property type="term" value="F:endonuclease activity"/>
    <property type="evidence" value="ECO:0007669"/>
    <property type="project" value="InterPro"/>
</dbReference>
<dbReference type="PANTHER" id="PTHR41287:SF1">
    <property type="entry name" value="PROTEIN YMFN"/>
    <property type="match status" value="1"/>
</dbReference>
<dbReference type="InterPro" id="IPR046462">
    <property type="entry name" value="TerL_nuclease"/>
</dbReference>
<dbReference type="HOGENOM" id="CLU_035790_0_0_6"/>
<evidence type="ECO:0000259" key="1">
    <source>
        <dbReference type="Pfam" id="PF03354"/>
    </source>
</evidence>
<evidence type="ECO:0000313" key="4">
    <source>
        <dbReference type="Proteomes" id="UP000029499"/>
    </source>
</evidence>
<reference evidence="3 4" key="1">
    <citation type="journal article" date="2015" name="J. Biotechnol.">
        <title>Complete genome sequence of Pseudomonas rhizosphaerae IH5T (=DSM 16299T), a phosphate-solubilizing rhizobacterium for bacterial biofertilizer.</title>
        <authorList>
            <person name="Kwak Y."/>
            <person name="Jung B.K."/>
            <person name="Shin J.H."/>
        </authorList>
    </citation>
    <scope>NUCLEOTIDE SEQUENCE [LARGE SCALE GENOMIC DNA]</scope>
    <source>
        <strain evidence="3">DSM 16299</strain>
    </source>
</reference>
<gene>
    <name evidence="3" type="ORF">LT40_08865</name>
</gene>
<dbReference type="Proteomes" id="UP000029499">
    <property type="component" value="Chromosome"/>
</dbReference>
<sequence>MMEWSTACTDWEQRIVARQSLIPFEPLFPDQAAEALEVFGDLRMVDATGSPLMSETVRSWVNEFVAAIFGAYDPYSGRRMISEFMLLISKKNGKSTIAAGIMLTALVLNWRTSGEFIILAPTKEIADNSYIPIRDMVKADEELSALLKVQDHLRTVTHMETGATLKVVAADSETVSGKKAIGVFIDELWVFGKRANAEAMLREATGGLASRPEGFIIWATTQSDAPPAGVFRQKLMYARKVRDGEIKDPSFLPVLYEFPKAMLDAGKHRDFSNAYVTNPNLGLSVDEPFIERGYTQAQLDGEESFRGFLAKHLNVEIGLALLSDRWAGADFWEVQASELCRTLEDLIERCEVIDIGVDGGGLDDLLGLAAVGRERATRRWLTWTHAWAHPSVLERRKAEAPRIRDFAKDGHLTLVERIGDDIKEVAQLVAQVEQAGLLDKVGLDPAGVGAILDELEALGIPREKIDGISQGWRLGGAIKTAERKLAEGTLLHGGQPMMAWCCGNAKVEPRGNSILITKQASGSAKIDPLMALFNAVTLMALNPEGQGGMENFMAGIRDPLIA</sequence>
<dbReference type="InterPro" id="IPR005021">
    <property type="entry name" value="Terminase_largesu-like"/>
</dbReference>
<feature type="domain" description="Terminase large subunit-like endonuclease" evidence="2">
    <location>
        <begin position="264"/>
        <end position="539"/>
    </location>
</feature>
<proteinExistence type="predicted"/>
<protein>
    <submittedName>
        <fullName evidence="3">Terminase</fullName>
    </submittedName>
</protein>
<dbReference type="eggNOG" id="COG4626">
    <property type="taxonomic scope" value="Bacteria"/>
</dbReference>
<dbReference type="Pfam" id="PF03354">
    <property type="entry name" value="TerL_ATPase"/>
    <property type="match status" value="1"/>
</dbReference>
<dbReference type="STRING" id="216142.LT40_08865"/>
<dbReference type="KEGG" id="prh:LT40_08865"/>
<organism evidence="3 4">
    <name type="scientific">Pseudomonas rhizosphaerae</name>
    <dbReference type="NCBI Taxonomy" id="216142"/>
    <lineage>
        <taxon>Bacteria</taxon>
        <taxon>Pseudomonadati</taxon>
        <taxon>Pseudomonadota</taxon>
        <taxon>Gammaproteobacteria</taxon>
        <taxon>Pseudomonadales</taxon>
        <taxon>Pseudomonadaceae</taxon>
        <taxon>Pseudomonas</taxon>
    </lineage>
</organism>
<evidence type="ECO:0000259" key="2">
    <source>
        <dbReference type="Pfam" id="PF20441"/>
    </source>
</evidence>
<dbReference type="EMBL" id="CP009533">
    <property type="protein sequence ID" value="AIS17503.1"/>
    <property type="molecule type" value="Genomic_DNA"/>
</dbReference>
<dbReference type="InterPro" id="IPR046461">
    <property type="entry name" value="TerL_ATPase"/>
</dbReference>
<dbReference type="PANTHER" id="PTHR41287">
    <property type="match status" value="1"/>
</dbReference>
<dbReference type="OrthoDB" id="9760250at2"/>
<dbReference type="Gene3D" id="3.40.50.300">
    <property type="entry name" value="P-loop containing nucleotide triphosphate hydrolases"/>
    <property type="match status" value="1"/>
</dbReference>
<dbReference type="Pfam" id="PF20441">
    <property type="entry name" value="TerL_nuclease"/>
    <property type="match status" value="1"/>
</dbReference>
<evidence type="ECO:0000313" key="3">
    <source>
        <dbReference type="EMBL" id="AIS17503.1"/>
    </source>
</evidence>
<dbReference type="InterPro" id="IPR027417">
    <property type="entry name" value="P-loop_NTPase"/>
</dbReference>
<name>A0A089YM74_9PSED</name>
<feature type="domain" description="Terminase large subunit-like ATPase" evidence="1">
    <location>
        <begin position="65"/>
        <end position="200"/>
    </location>
</feature>
<dbReference type="AlphaFoldDB" id="A0A089YM74"/>
<keyword evidence="4" id="KW-1185">Reference proteome</keyword>
<accession>A0A089YM74</accession>